<organism evidence="2 3">
    <name type="scientific">Prymnesium parvum</name>
    <name type="common">Toxic golden alga</name>
    <dbReference type="NCBI Taxonomy" id="97485"/>
    <lineage>
        <taxon>Eukaryota</taxon>
        <taxon>Haptista</taxon>
        <taxon>Haptophyta</taxon>
        <taxon>Prymnesiophyceae</taxon>
        <taxon>Prymnesiales</taxon>
        <taxon>Prymnesiaceae</taxon>
        <taxon>Prymnesium</taxon>
    </lineage>
</organism>
<name>A0AB34J5Z0_PRYPA</name>
<feature type="region of interest" description="Disordered" evidence="1">
    <location>
        <begin position="529"/>
        <end position="550"/>
    </location>
</feature>
<dbReference type="AlphaFoldDB" id="A0AB34J5Z0"/>
<evidence type="ECO:0000256" key="1">
    <source>
        <dbReference type="SAM" id="MobiDB-lite"/>
    </source>
</evidence>
<comment type="caution">
    <text evidence="2">The sequence shown here is derived from an EMBL/GenBank/DDBJ whole genome shotgun (WGS) entry which is preliminary data.</text>
</comment>
<reference evidence="2 3" key="1">
    <citation type="journal article" date="2024" name="Science">
        <title>Giant polyketide synthase enzymes in the biosynthesis of giant marine polyether toxins.</title>
        <authorList>
            <person name="Fallon T.R."/>
            <person name="Shende V.V."/>
            <person name="Wierzbicki I.H."/>
            <person name="Pendleton A.L."/>
            <person name="Watervoot N.F."/>
            <person name="Auber R.P."/>
            <person name="Gonzalez D.J."/>
            <person name="Wisecaver J.H."/>
            <person name="Moore B.S."/>
        </authorList>
    </citation>
    <scope>NUCLEOTIDE SEQUENCE [LARGE SCALE GENOMIC DNA]</scope>
    <source>
        <strain evidence="2 3">12B1</strain>
    </source>
</reference>
<accession>A0AB34J5Z0</accession>
<gene>
    <name evidence="2" type="ORF">AB1Y20_005497</name>
</gene>
<evidence type="ECO:0000313" key="2">
    <source>
        <dbReference type="EMBL" id="KAL1512235.1"/>
    </source>
</evidence>
<keyword evidence="3" id="KW-1185">Reference proteome</keyword>
<proteinExistence type="predicted"/>
<evidence type="ECO:0000313" key="3">
    <source>
        <dbReference type="Proteomes" id="UP001515480"/>
    </source>
</evidence>
<dbReference type="Proteomes" id="UP001515480">
    <property type="component" value="Unassembled WGS sequence"/>
</dbReference>
<dbReference type="EMBL" id="JBGBPQ010000013">
    <property type="protein sequence ID" value="KAL1512235.1"/>
    <property type="molecule type" value="Genomic_DNA"/>
</dbReference>
<protein>
    <submittedName>
        <fullName evidence="2">Uncharacterized protein</fullName>
    </submittedName>
</protein>
<feature type="compositionally biased region" description="Polar residues" evidence="1">
    <location>
        <begin position="534"/>
        <end position="544"/>
    </location>
</feature>
<sequence>MPRRRHLSRLTLDVVMENFWTRPAGVYSKPVWLRPDVLQLVYDDDNSATSQYSGDAVPGGFTAFTRTATVYSNSQLTADDLAVESSDPQVELLRRQVPAYTQRVRNCYLVEASLLGFAGVASGLSEEQAVLSLALKWALADHAVRFGKHPYQIVLHLDVNGTLALGDIAGNKNFGKMVHSLAADILKRIDEKAVHVPESTRTVILDTKDKTEEELKKEYTANYSSQDFVRCVMMALGALAPEAVRHLDEEMSGNFAENYRSASTSKAFSAASSADALESPALTIAIRTNGVEHRQGSVYVQRLLHGALGVELSEERDTVRRYIVSHEDKVRGLFFHPVLLEKLHKSNGSYTFREYVADIKERYGIETDTASWDSVSSGTLKKSDRKFKVYLGLCEHEDDKSAVPCTIAPPRLDVKFLRETWLMPSAKHNDYKLKWSMPNAKGPWWAGFAALSEVEVSPTVTDCKPLPVYQPYGIAISSEPVPWSTSSECRGVRLPGQERRDLSLQDTATIEAPAPARAAFEKPTIEMSAKGPSMCQNKSQSAQLPQPGLRSSFVRRISDSVFRGVPRRQKSRGVKI</sequence>